<keyword evidence="2" id="KW-0560">Oxidoreductase</keyword>
<dbReference type="PIRSF" id="PIRSF000126">
    <property type="entry name" value="11-beta-HSD1"/>
    <property type="match status" value="1"/>
</dbReference>
<dbReference type="Pfam" id="PF00106">
    <property type="entry name" value="adh_short"/>
    <property type="match status" value="1"/>
</dbReference>
<gene>
    <name evidence="4" type="ORF">SAMN04488113_10192</name>
</gene>
<evidence type="ECO:0008006" key="6">
    <source>
        <dbReference type="Google" id="ProtNLM"/>
    </source>
</evidence>
<dbReference type="SUPFAM" id="SSF51735">
    <property type="entry name" value="NAD(P)-binding Rossmann-fold domains"/>
    <property type="match status" value="1"/>
</dbReference>
<name>A0A1H6QYW6_9LACT</name>
<dbReference type="PANTHER" id="PTHR44196:SF1">
    <property type="entry name" value="DEHYDROGENASE_REDUCTASE SDR FAMILY MEMBER 7B"/>
    <property type="match status" value="1"/>
</dbReference>
<dbReference type="Proteomes" id="UP000198564">
    <property type="component" value="Unassembled WGS sequence"/>
</dbReference>
<evidence type="ECO:0000256" key="1">
    <source>
        <dbReference type="ARBA" id="ARBA00006484"/>
    </source>
</evidence>
<sequence>MYSVKDKIVWITGASSGIGEEIAYGLAEKGAVLILSARRKEELNRVKENCIRRYNAQVIVCPLDVANKTEVDRIVSILNKRLGKIDVLINSAGYGHTGKFIDFEFADSENMFDVNVLGLMHITQKVATKLMANDPAHIINIASIAGKIATPKSAVYSATKSAVIGFSNAIRFEFKKQNIRVTTVNPGPVDTVFFDAFDPDGSYLKKVKPFVLTPKEVAARTIDAIGKNKREVNIPKTMEVSSRFYALFPSVGDFLVEHVFDKK</sequence>
<dbReference type="STRING" id="1130080.SAMN04488113_10192"/>
<dbReference type="PANTHER" id="PTHR44196">
    <property type="entry name" value="DEHYDROGENASE/REDUCTASE SDR FAMILY MEMBER 7B"/>
    <property type="match status" value="1"/>
</dbReference>
<dbReference type="InterPro" id="IPR020904">
    <property type="entry name" value="Sc_DH/Rdtase_CS"/>
</dbReference>
<dbReference type="OrthoDB" id="9793345at2"/>
<dbReference type="GO" id="GO:0016616">
    <property type="term" value="F:oxidoreductase activity, acting on the CH-OH group of donors, NAD or NADP as acceptor"/>
    <property type="evidence" value="ECO:0007669"/>
    <property type="project" value="UniProtKB-ARBA"/>
</dbReference>
<protein>
    <recommendedName>
        <fullName evidence="6">Short-chain dehydrogenase</fullName>
    </recommendedName>
</protein>
<dbReference type="AlphaFoldDB" id="A0A1H6QYW6"/>
<reference evidence="5" key="1">
    <citation type="submission" date="2016-10" db="EMBL/GenBank/DDBJ databases">
        <authorList>
            <person name="Varghese N."/>
            <person name="Submissions S."/>
        </authorList>
    </citation>
    <scope>NUCLEOTIDE SEQUENCE [LARGE SCALE GENOMIC DNA]</scope>
    <source>
        <strain evidence="5">DSM 25751</strain>
    </source>
</reference>
<evidence type="ECO:0000313" key="4">
    <source>
        <dbReference type="EMBL" id="SEI48693.1"/>
    </source>
</evidence>
<organism evidence="4 5">
    <name type="scientific">Alkalibacterium gilvum</name>
    <dbReference type="NCBI Taxonomy" id="1130080"/>
    <lineage>
        <taxon>Bacteria</taxon>
        <taxon>Bacillati</taxon>
        <taxon>Bacillota</taxon>
        <taxon>Bacilli</taxon>
        <taxon>Lactobacillales</taxon>
        <taxon>Carnobacteriaceae</taxon>
        <taxon>Alkalibacterium</taxon>
    </lineage>
</organism>
<dbReference type="Gene3D" id="3.40.50.720">
    <property type="entry name" value="NAD(P)-binding Rossmann-like Domain"/>
    <property type="match status" value="1"/>
</dbReference>
<dbReference type="PRINTS" id="PR00081">
    <property type="entry name" value="GDHRDH"/>
</dbReference>
<accession>A0A1H6QYW6</accession>
<evidence type="ECO:0000256" key="2">
    <source>
        <dbReference type="ARBA" id="ARBA00023002"/>
    </source>
</evidence>
<evidence type="ECO:0000313" key="5">
    <source>
        <dbReference type="Proteomes" id="UP000198564"/>
    </source>
</evidence>
<dbReference type="EMBL" id="FNYW01000001">
    <property type="protein sequence ID" value="SEI48693.1"/>
    <property type="molecule type" value="Genomic_DNA"/>
</dbReference>
<comment type="similarity">
    <text evidence="1 3">Belongs to the short-chain dehydrogenases/reductases (SDR) family.</text>
</comment>
<dbReference type="PRINTS" id="PR00080">
    <property type="entry name" value="SDRFAMILY"/>
</dbReference>
<dbReference type="GO" id="GO:0016020">
    <property type="term" value="C:membrane"/>
    <property type="evidence" value="ECO:0007669"/>
    <property type="project" value="TreeGrafter"/>
</dbReference>
<dbReference type="PROSITE" id="PS00061">
    <property type="entry name" value="ADH_SHORT"/>
    <property type="match status" value="1"/>
</dbReference>
<evidence type="ECO:0000256" key="3">
    <source>
        <dbReference type="RuleBase" id="RU000363"/>
    </source>
</evidence>
<dbReference type="RefSeq" id="WP_091631791.1">
    <property type="nucleotide sequence ID" value="NZ_FNYW01000001.1"/>
</dbReference>
<dbReference type="FunFam" id="3.40.50.720:FF:000047">
    <property type="entry name" value="NADP-dependent L-serine/L-allo-threonine dehydrogenase"/>
    <property type="match status" value="1"/>
</dbReference>
<keyword evidence="5" id="KW-1185">Reference proteome</keyword>
<dbReference type="InterPro" id="IPR036291">
    <property type="entry name" value="NAD(P)-bd_dom_sf"/>
</dbReference>
<proteinExistence type="inferred from homology"/>
<dbReference type="InterPro" id="IPR002347">
    <property type="entry name" value="SDR_fam"/>
</dbReference>